<evidence type="ECO:0000313" key="4">
    <source>
        <dbReference type="EMBL" id="HAE4734302.1"/>
    </source>
</evidence>
<keyword evidence="1 2" id="KW-0732">Signal</keyword>
<dbReference type="InterPro" id="IPR051551">
    <property type="entry name" value="Autotransporter_adhesion"/>
</dbReference>
<evidence type="ECO:0000259" key="3">
    <source>
        <dbReference type="PROSITE" id="PS51208"/>
    </source>
</evidence>
<dbReference type="CDD" id="cd01343">
    <property type="entry name" value="PL1_Passenger_AT"/>
    <property type="match status" value="1"/>
</dbReference>
<dbReference type="InterPro" id="IPR006315">
    <property type="entry name" value="OM_autotransptr_brl_dom"/>
</dbReference>
<dbReference type="SUPFAM" id="SSF51126">
    <property type="entry name" value="Pectin lyase-like"/>
    <property type="match status" value="1"/>
</dbReference>
<dbReference type="PANTHER" id="PTHR35037">
    <property type="entry name" value="C-TERMINAL REGION OF AIDA-LIKE PROTEIN"/>
    <property type="match status" value="1"/>
</dbReference>
<sequence>MKLVPYLVTLTLTFIPLSARADYHTQINAGNTVSGDIVDGSKGDQHVYGTLADSIITGPYAWSYVGDGGQTNNIMVTDRGELFLEPGGSAYGTQIATGGELQVNGYAENTYVGNGGLVYVNAGKNGVEAPSQGGLIVNTTIGAGGLMVNRYGIDTNTVVEAGGELDTGWNYPYEIRNTAISRNAVIQNGGIQQVSNGGTSESSQIEDGGTLIVTGTWHYNVVTDDQPSAWYRGTANDTAVYGTMQNQGGLDENTTVQSGGQYTLGGYGRSQQLTVAHQINDGALDSFWLYGIMDVSSQATLTGTGSVGSSGELVLNEGAKTSGLTLALDGVLSLQNGSDAGPHSYQIAGLEMNGGIVLFDPTSFATLNMETLSGSGNFWMNTDITAQQGDMINVSGEANGNFGIRVNDTGKSPTDPQSLQVVQTSGGDAQFTLLNPNQQVDIGTWEYGLTPDGQGNWSLTPQAAPTPSTETVLAMANVTPTIFQTEASALQTRLDVTRSRPHQGELWAQALSNRFDVNRTGNAAYRQRLGVLMMGYDKSLSRQTDLLTFGIAGGYSRSDLDLANDSDGSVDSYSAAVYASYYDQSRFWLDGMLKGNLFNQHLNARMSSGGHADGSYTIPGMGGSLIAGYDARFARTTLSPFIGFTGFISQSDDYRMSNGMQAHPGTAKSALGQVGFRLRQNITTCHGMQLVPWLRVALEQEFVHNNPVKVNDDSFNNDIAGTRGSYQAGISAALTQHTHIYASINYGKGDGMESPWSGNAGFSYRF</sequence>
<dbReference type="InterPro" id="IPR005546">
    <property type="entry name" value="Autotransporte_beta"/>
</dbReference>
<dbReference type="InterPro" id="IPR003991">
    <property type="entry name" value="Pertactin_virulence_factor"/>
</dbReference>
<protein>
    <submittedName>
        <fullName evidence="4">Autotransporter outer membrane beta-barrel domain-containing protein</fullName>
    </submittedName>
</protein>
<feature type="signal peptide" evidence="2">
    <location>
        <begin position="1"/>
        <end position="21"/>
    </location>
</feature>
<dbReference type="InterPro" id="IPR036709">
    <property type="entry name" value="Autotransporte_beta_dom_sf"/>
</dbReference>
<dbReference type="SUPFAM" id="SSF103515">
    <property type="entry name" value="Autotransporter"/>
    <property type="match status" value="1"/>
</dbReference>
<dbReference type="SMART" id="SM00869">
    <property type="entry name" value="Autotransporter"/>
    <property type="match status" value="1"/>
</dbReference>
<dbReference type="InterPro" id="IPR012332">
    <property type="entry name" value="Autotransporter_pectin_lyase_C"/>
</dbReference>
<dbReference type="Gene3D" id="2.40.128.130">
    <property type="entry name" value="Autotransporter beta-domain"/>
    <property type="match status" value="1"/>
</dbReference>
<proteinExistence type="predicted"/>
<feature type="domain" description="Autotransporter" evidence="3">
    <location>
        <begin position="499"/>
        <end position="766"/>
    </location>
</feature>
<dbReference type="PRINTS" id="PR01484">
    <property type="entry name" value="PRTACTNFAMLY"/>
</dbReference>
<dbReference type="EMBL" id="DAASAS010000030">
    <property type="protein sequence ID" value="HAE4734302.1"/>
    <property type="molecule type" value="Genomic_DNA"/>
</dbReference>
<dbReference type="Pfam" id="PF03797">
    <property type="entry name" value="Autotransporter"/>
    <property type="match status" value="1"/>
</dbReference>
<feature type="chain" id="PRO_5027707322" evidence="2">
    <location>
        <begin position="22"/>
        <end position="766"/>
    </location>
</feature>
<dbReference type="PANTHER" id="PTHR35037:SF7">
    <property type="entry name" value="AUTOTRANSPORTER"/>
    <property type="match status" value="1"/>
</dbReference>
<dbReference type="PROSITE" id="PS51208">
    <property type="entry name" value="AUTOTRANSPORTER"/>
    <property type="match status" value="1"/>
</dbReference>
<evidence type="ECO:0000256" key="1">
    <source>
        <dbReference type="ARBA" id="ARBA00022729"/>
    </source>
</evidence>
<name>A0A731TH08_SALEE</name>
<dbReference type="GO" id="GO:0019867">
    <property type="term" value="C:outer membrane"/>
    <property type="evidence" value="ECO:0007669"/>
    <property type="project" value="InterPro"/>
</dbReference>
<dbReference type="NCBIfam" id="TIGR01414">
    <property type="entry name" value="autotrans_barl"/>
    <property type="match status" value="1"/>
</dbReference>
<dbReference type="InterPro" id="IPR004899">
    <property type="entry name" value="Pertactin_central"/>
</dbReference>
<dbReference type="Gene3D" id="2.160.20.20">
    <property type="match status" value="1"/>
</dbReference>
<dbReference type="Pfam" id="PF03212">
    <property type="entry name" value="Pertactin"/>
    <property type="match status" value="1"/>
</dbReference>
<dbReference type="AlphaFoldDB" id="A0A731TH08"/>
<organism evidence="4">
    <name type="scientific">Salmonella enterica subsp. VII serovar 40:z4,z24:[z39]</name>
    <dbReference type="NCBI Taxonomy" id="1967625"/>
    <lineage>
        <taxon>Bacteria</taxon>
        <taxon>Pseudomonadati</taxon>
        <taxon>Pseudomonadota</taxon>
        <taxon>Gammaproteobacteria</taxon>
        <taxon>Enterobacterales</taxon>
        <taxon>Enterobacteriaceae</taxon>
        <taxon>Salmonella</taxon>
    </lineage>
</organism>
<evidence type="ECO:0000256" key="2">
    <source>
        <dbReference type="SAM" id="SignalP"/>
    </source>
</evidence>
<gene>
    <name evidence="4" type="ORF">GND13_003668</name>
</gene>
<dbReference type="InterPro" id="IPR011050">
    <property type="entry name" value="Pectin_lyase_fold/virulence"/>
</dbReference>
<reference evidence="4" key="2">
    <citation type="submission" date="2018-07" db="EMBL/GenBank/DDBJ databases">
        <authorList>
            <consortium name="NCBI Pathogen Detection Project"/>
        </authorList>
    </citation>
    <scope>NUCLEOTIDE SEQUENCE</scope>
    <source>
        <strain evidence="4">5039-68</strain>
    </source>
</reference>
<accession>A0A731TH08</accession>
<comment type="caution">
    <text evidence="4">The sequence shown here is derived from an EMBL/GenBank/DDBJ whole genome shotgun (WGS) entry which is preliminary data.</text>
</comment>
<reference evidence="4" key="1">
    <citation type="journal article" date="2018" name="Genome Biol.">
        <title>SKESA: strategic k-mer extension for scrupulous assemblies.</title>
        <authorList>
            <person name="Souvorov A."/>
            <person name="Agarwala R."/>
            <person name="Lipman D.J."/>
        </authorList>
    </citation>
    <scope>NUCLEOTIDE SEQUENCE</scope>
    <source>
        <strain evidence="4">5039-68</strain>
    </source>
</reference>